<dbReference type="Proteomes" id="UP000799778">
    <property type="component" value="Unassembled WGS sequence"/>
</dbReference>
<dbReference type="RefSeq" id="XP_033386115.1">
    <property type="nucleotide sequence ID" value="XM_033531841.1"/>
</dbReference>
<dbReference type="GeneID" id="54289238"/>
<dbReference type="AlphaFoldDB" id="A0A6A5XXU7"/>
<reference evidence="2" key="1">
    <citation type="journal article" date="2020" name="Stud. Mycol.">
        <title>101 Dothideomycetes genomes: a test case for predicting lifestyles and emergence of pathogens.</title>
        <authorList>
            <person name="Haridas S."/>
            <person name="Albert R."/>
            <person name="Binder M."/>
            <person name="Bloem J."/>
            <person name="Labutti K."/>
            <person name="Salamov A."/>
            <person name="Andreopoulos B."/>
            <person name="Baker S."/>
            <person name="Barry K."/>
            <person name="Bills G."/>
            <person name="Bluhm B."/>
            <person name="Cannon C."/>
            <person name="Castanera R."/>
            <person name="Culley D."/>
            <person name="Daum C."/>
            <person name="Ezra D."/>
            <person name="Gonzalez J."/>
            <person name="Henrissat B."/>
            <person name="Kuo A."/>
            <person name="Liang C."/>
            <person name="Lipzen A."/>
            <person name="Lutzoni F."/>
            <person name="Magnuson J."/>
            <person name="Mondo S."/>
            <person name="Nolan M."/>
            <person name="Ohm R."/>
            <person name="Pangilinan J."/>
            <person name="Park H.-J."/>
            <person name="Ramirez L."/>
            <person name="Alfaro M."/>
            <person name="Sun H."/>
            <person name="Tritt A."/>
            <person name="Yoshinaga Y."/>
            <person name="Zwiers L.-H."/>
            <person name="Turgeon B."/>
            <person name="Goodwin S."/>
            <person name="Spatafora J."/>
            <person name="Crous P."/>
            <person name="Grigoriev I."/>
        </authorList>
    </citation>
    <scope>NUCLEOTIDE SEQUENCE</scope>
    <source>
        <strain evidence="2">CBS 175.79</strain>
    </source>
</reference>
<feature type="compositionally biased region" description="Low complexity" evidence="1">
    <location>
        <begin position="68"/>
        <end position="80"/>
    </location>
</feature>
<name>A0A6A5XXU7_9PLEO</name>
<keyword evidence="3" id="KW-1185">Reference proteome</keyword>
<feature type="region of interest" description="Disordered" evidence="1">
    <location>
        <begin position="32"/>
        <end position="84"/>
    </location>
</feature>
<gene>
    <name evidence="2" type="ORF">BU24DRAFT_460780</name>
</gene>
<evidence type="ECO:0000313" key="3">
    <source>
        <dbReference type="Proteomes" id="UP000799778"/>
    </source>
</evidence>
<feature type="compositionally biased region" description="Basic residues" evidence="1">
    <location>
        <begin position="124"/>
        <end position="134"/>
    </location>
</feature>
<organism evidence="2 3">
    <name type="scientific">Aaosphaeria arxii CBS 175.79</name>
    <dbReference type="NCBI Taxonomy" id="1450172"/>
    <lineage>
        <taxon>Eukaryota</taxon>
        <taxon>Fungi</taxon>
        <taxon>Dikarya</taxon>
        <taxon>Ascomycota</taxon>
        <taxon>Pezizomycotina</taxon>
        <taxon>Dothideomycetes</taxon>
        <taxon>Pleosporomycetidae</taxon>
        <taxon>Pleosporales</taxon>
        <taxon>Pleosporales incertae sedis</taxon>
        <taxon>Aaosphaeria</taxon>
    </lineage>
</organism>
<dbReference type="EMBL" id="ML978068">
    <property type="protein sequence ID" value="KAF2017776.1"/>
    <property type="molecule type" value="Genomic_DNA"/>
</dbReference>
<protein>
    <submittedName>
        <fullName evidence="2">Uncharacterized protein</fullName>
    </submittedName>
</protein>
<feature type="region of interest" description="Disordered" evidence="1">
    <location>
        <begin position="110"/>
        <end position="153"/>
    </location>
</feature>
<evidence type="ECO:0000256" key="1">
    <source>
        <dbReference type="SAM" id="MobiDB-lite"/>
    </source>
</evidence>
<proteinExistence type="predicted"/>
<evidence type="ECO:0000313" key="2">
    <source>
        <dbReference type="EMBL" id="KAF2017776.1"/>
    </source>
</evidence>
<accession>A0A6A5XXU7</accession>
<sequence>MTASPDVQIPSPFACCWHRSSLSGGQHAISPLPRVIDLPYPHGTPDSSVSPVAEPQHECHLPDPDPDPASAPVPVSSSSPQKVLSPDLSRAMAVLSSGLSALWLVANAQGKTTDADADADANERRRRQRQRQRWLHQNETPLANGSAFKKQRR</sequence>